<reference evidence="1 2" key="1">
    <citation type="submission" date="2014-09" db="EMBL/GenBank/DDBJ databases">
        <title>Draft genome of Bradyrhizobium japonicum Is-34.</title>
        <authorList>
            <person name="Tsurumaru H."/>
            <person name="Yamakawa T."/>
            <person name="Hashimoto S."/>
            <person name="Okizaki K."/>
            <person name="Kanesaki Y."/>
            <person name="Yoshikawa H."/>
            <person name="Yajima S."/>
        </authorList>
    </citation>
    <scope>NUCLEOTIDE SEQUENCE [LARGE SCALE GENOMIC DNA]</scope>
    <source>
        <strain evidence="1 2">Is-34</strain>
    </source>
</reference>
<protein>
    <submittedName>
        <fullName evidence="1">Uncharacterized protein</fullName>
    </submittedName>
</protein>
<name>A0A0A3Y816_BRAJP</name>
<proteinExistence type="predicted"/>
<comment type="caution">
    <text evidence="1">The sequence shown here is derived from an EMBL/GenBank/DDBJ whole genome shotgun (WGS) entry which is preliminary data.</text>
</comment>
<organism evidence="1 2">
    <name type="scientific">Bradyrhizobium japonicum</name>
    <dbReference type="NCBI Taxonomy" id="375"/>
    <lineage>
        <taxon>Bacteria</taxon>
        <taxon>Pseudomonadati</taxon>
        <taxon>Pseudomonadota</taxon>
        <taxon>Alphaproteobacteria</taxon>
        <taxon>Hyphomicrobiales</taxon>
        <taxon>Nitrobacteraceae</taxon>
        <taxon>Bradyrhizobium</taxon>
    </lineage>
</organism>
<sequence length="92" mass="9844">MCELIIAAEYWMPRSRLRQGYAGPQARSAAEASAKAASRGMIAEIEAAVMPDQGAPHQIATLVRDLAEPPLQSGSGTSIKRTSFIRAGERFA</sequence>
<dbReference type="AlphaFoldDB" id="A0A0A3Y816"/>
<gene>
    <name evidence="1" type="ORF">MA20_01695</name>
</gene>
<evidence type="ECO:0000313" key="1">
    <source>
        <dbReference type="EMBL" id="KGT81491.1"/>
    </source>
</evidence>
<evidence type="ECO:0000313" key="2">
    <source>
        <dbReference type="Proteomes" id="UP000030377"/>
    </source>
</evidence>
<dbReference type="EMBL" id="JRPN01000001">
    <property type="protein sequence ID" value="KGT81491.1"/>
    <property type="molecule type" value="Genomic_DNA"/>
</dbReference>
<accession>A0A0A3Y816</accession>
<dbReference type="Proteomes" id="UP000030377">
    <property type="component" value="Unassembled WGS sequence"/>
</dbReference>